<name>A0AAC8Q356_9BACT</name>
<dbReference type="Proteomes" id="UP000256345">
    <property type="component" value="Unassembled WGS sequence"/>
</dbReference>
<dbReference type="EMBL" id="CP011509">
    <property type="protein sequence ID" value="AKJ00086.1"/>
    <property type="molecule type" value="Genomic_DNA"/>
</dbReference>
<dbReference type="Proteomes" id="UP000035579">
    <property type="component" value="Chromosome"/>
</dbReference>
<evidence type="ECO:0000313" key="2">
    <source>
        <dbReference type="EMBL" id="REG33215.1"/>
    </source>
</evidence>
<reference evidence="1 3" key="1">
    <citation type="submission" date="2015-05" db="EMBL/GenBank/DDBJ databases">
        <title>Genome assembly of Archangium gephyra DSM 2261.</title>
        <authorList>
            <person name="Sharma G."/>
            <person name="Subramanian S."/>
        </authorList>
    </citation>
    <scope>NUCLEOTIDE SEQUENCE [LARGE SCALE GENOMIC DNA]</scope>
    <source>
        <strain evidence="1 3">DSM 2261</strain>
    </source>
</reference>
<protein>
    <recommendedName>
        <fullName evidence="5">Ferritin-like domain-containing protein</fullName>
    </recommendedName>
</protein>
<evidence type="ECO:0000313" key="4">
    <source>
        <dbReference type="Proteomes" id="UP000256345"/>
    </source>
</evidence>
<reference evidence="2 4" key="2">
    <citation type="submission" date="2018-08" db="EMBL/GenBank/DDBJ databases">
        <title>Genomic Encyclopedia of Archaeal and Bacterial Type Strains, Phase II (KMG-II): from individual species to whole genera.</title>
        <authorList>
            <person name="Goeker M."/>
        </authorList>
    </citation>
    <scope>NUCLEOTIDE SEQUENCE [LARGE SCALE GENOMIC DNA]</scope>
    <source>
        <strain evidence="2 4">DSM 2261</strain>
    </source>
</reference>
<dbReference type="InterPro" id="IPR012348">
    <property type="entry name" value="RNR-like"/>
</dbReference>
<dbReference type="SUPFAM" id="SSF47240">
    <property type="entry name" value="Ferritin-like"/>
    <property type="match status" value="1"/>
</dbReference>
<dbReference type="KEGG" id="age:AA314_01712"/>
<dbReference type="Gene3D" id="1.10.620.20">
    <property type="entry name" value="Ribonucleotide Reductase, subunit A"/>
    <property type="match status" value="1"/>
</dbReference>
<dbReference type="InterPro" id="IPR009078">
    <property type="entry name" value="Ferritin-like_SF"/>
</dbReference>
<dbReference type="RefSeq" id="WP_047854990.1">
    <property type="nucleotide sequence ID" value="NZ_CP011509.1"/>
</dbReference>
<dbReference type="EMBL" id="QUMU01000004">
    <property type="protein sequence ID" value="REG33215.1"/>
    <property type="molecule type" value="Genomic_DNA"/>
</dbReference>
<gene>
    <name evidence="1" type="ORF">AA314_01712</name>
    <name evidence="2" type="ORF">ATI61_104506</name>
</gene>
<dbReference type="AlphaFoldDB" id="A0AAC8Q356"/>
<sequence>MRTLKHTGGLFQRLHQKTVGTPPELTSLRPEAVPPELLPRVRRTWQERAQSEFRSIQILTRFLTEVVGSGDPLEVYAGAVEAVEDEVRHTALCAAVCEALGAPVLLPEPLPLLDPEGFLKAPMPERALATALTMLCINETLSVGYIEDLRARCTQPGLRAVLDTTLADEGEHGDYGWAYADVSLQRFPASTRKDWRHLVAQTLAPHQEQARRALADVPQALRVLEAHPEPELSHWGILGPVRQALVFERTFQERVAPRLRKLELLG</sequence>
<evidence type="ECO:0008006" key="5">
    <source>
        <dbReference type="Google" id="ProtNLM"/>
    </source>
</evidence>
<evidence type="ECO:0000313" key="3">
    <source>
        <dbReference type="Proteomes" id="UP000035579"/>
    </source>
</evidence>
<proteinExistence type="predicted"/>
<dbReference type="GO" id="GO:0016491">
    <property type="term" value="F:oxidoreductase activity"/>
    <property type="evidence" value="ECO:0007669"/>
    <property type="project" value="InterPro"/>
</dbReference>
<keyword evidence="4" id="KW-1185">Reference proteome</keyword>
<organism evidence="1 3">
    <name type="scientific">Archangium gephyra</name>
    <dbReference type="NCBI Taxonomy" id="48"/>
    <lineage>
        <taxon>Bacteria</taxon>
        <taxon>Pseudomonadati</taxon>
        <taxon>Myxococcota</taxon>
        <taxon>Myxococcia</taxon>
        <taxon>Myxococcales</taxon>
        <taxon>Cystobacterineae</taxon>
        <taxon>Archangiaceae</taxon>
        <taxon>Archangium</taxon>
    </lineage>
</organism>
<evidence type="ECO:0000313" key="1">
    <source>
        <dbReference type="EMBL" id="AKJ00086.1"/>
    </source>
</evidence>
<accession>A0AAC8Q356</accession>
<dbReference type="CDD" id="cd00657">
    <property type="entry name" value="Ferritin_like"/>
    <property type="match status" value="1"/>
</dbReference>